<dbReference type="EMBL" id="JAGISH010000009">
    <property type="protein sequence ID" value="MBP0484065.1"/>
    <property type="molecule type" value="Genomic_DNA"/>
</dbReference>
<protein>
    <submittedName>
        <fullName evidence="2">Uncharacterized protein</fullName>
    </submittedName>
</protein>
<name>A0A940MQP5_9RHOB</name>
<proteinExistence type="predicted"/>
<evidence type="ECO:0000313" key="3">
    <source>
        <dbReference type="Proteomes" id="UP000675940"/>
    </source>
</evidence>
<accession>A0A940MQP5</accession>
<evidence type="ECO:0000256" key="1">
    <source>
        <dbReference type="SAM" id="SignalP"/>
    </source>
</evidence>
<sequence>MRKTILALCLVCAAPAAFAQEALDKCAQTEAWFNLAVDSRKLGETEIAVRRTLRADMGRDAADQLVAFVYALPEEHLTHDVGALAREQCEGL</sequence>
<dbReference type="AlphaFoldDB" id="A0A940MQP5"/>
<reference evidence="2" key="1">
    <citation type="submission" date="2021-03" db="EMBL/GenBank/DDBJ databases">
        <title>Sagittula salina sp. nov. strain M10.9X isolated from the marine waste.</title>
        <authorList>
            <person name="Satari L."/>
            <person name="Molina-Menor E."/>
            <person name="Vidal-Verdu A."/>
            <person name="Pascual J."/>
            <person name="Pereto J."/>
            <person name="Porcar M."/>
        </authorList>
    </citation>
    <scope>NUCLEOTIDE SEQUENCE</scope>
    <source>
        <strain evidence="2">M10.9X</strain>
    </source>
</reference>
<keyword evidence="1" id="KW-0732">Signal</keyword>
<feature type="chain" id="PRO_5036815595" evidence="1">
    <location>
        <begin position="20"/>
        <end position="92"/>
    </location>
</feature>
<gene>
    <name evidence="2" type="ORF">J5474_16415</name>
</gene>
<keyword evidence="3" id="KW-1185">Reference proteome</keyword>
<evidence type="ECO:0000313" key="2">
    <source>
        <dbReference type="EMBL" id="MBP0484065.1"/>
    </source>
</evidence>
<organism evidence="2 3">
    <name type="scientific">Sagittula salina</name>
    <dbReference type="NCBI Taxonomy" id="2820268"/>
    <lineage>
        <taxon>Bacteria</taxon>
        <taxon>Pseudomonadati</taxon>
        <taxon>Pseudomonadota</taxon>
        <taxon>Alphaproteobacteria</taxon>
        <taxon>Rhodobacterales</taxon>
        <taxon>Roseobacteraceae</taxon>
        <taxon>Sagittula</taxon>
    </lineage>
</organism>
<dbReference type="RefSeq" id="WP_209362024.1">
    <property type="nucleotide sequence ID" value="NZ_JAGISH010000009.1"/>
</dbReference>
<feature type="signal peptide" evidence="1">
    <location>
        <begin position="1"/>
        <end position="19"/>
    </location>
</feature>
<dbReference type="Proteomes" id="UP000675940">
    <property type="component" value="Unassembled WGS sequence"/>
</dbReference>
<comment type="caution">
    <text evidence="2">The sequence shown here is derived from an EMBL/GenBank/DDBJ whole genome shotgun (WGS) entry which is preliminary data.</text>
</comment>